<accession>A0A640TQQ2</accession>
<protein>
    <submittedName>
        <fullName evidence="2">Uncharacterized protein</fullName>
    </submittedName>
</protein>
<sequence>MESAETVQHKEKLRVSDAWWLTAGVLGVASLLITFIIRTDAAERTGWILYLTAWIPLIAGLIHYKASRNQRAFYHTRMASLPMLLAGTVMIAFHWDGFPLR</sequence>
<dbReference type="GeneID" id="301335640"/>
<evidence type="ECO:0000313" key="3">
    <source>
        <dbReference type="EMBL" id="WAU07848.1"/>
    </source>
</evidence>
<dbReference type="RefSeq" id="WP_159490135.1">
    <property type="nucleotide sequence ID" value="NZ_BLIP01000002.1"/>
</dbReference>
<keyword evidence="1" id="KW-1133">Transmembrane helix</keyword>
<proteinExistence type="predicted"/>
<feature type="transmembrane region" description="Helical" evidence="1">
    <location>
        <begin position="78"/>
        <end position="95"/>
    </location>
</feature>
<dbReference type="Proteomes" id="UP000429552">
    <property type="component" value="Unassembled WGS sequence"/>
</dbReference>
<evidence type="ECO:0000313" key="5">
    <source>
        <dbReference type="Proteomes" id="UP001210169"/>
    </source>
</evidence>
<dbReference type="AlphaFoldDB" id="A0A640TQQ2"/>
<feature type="transmembrane region" description="Helical" evidence="1">
    <location>
        <begin position="48"/>
        <end position="66"/>
    </location>
</feature>
<evidence type="ECO:0000313" key="4">
    <source>
        <dbReference type="Proteomes" id="UP000429552"/>
    </source>
</evidence>
<dbReference type="EMBL" id="BLIP01000002">
    <property type="protein sequence ID" value="GFE25927.1"/>
    <property type="molecule type" value="Genomic_DNA"/>
</dbReference>
<gene>
    <name evidence="2" type="ORF">Sliba_63800</name>
    <name evidence="3" type="ORF">STRNI_006492</name>
</gene>
<evidence type="ECO:0000256" key="1">
    <source>
        <dbReference type="SAM" id="Phobius"/>
    </source>
</evidence>
<name>A0A640TQQ2_STRNI</name>
<reference evidence="3 5" key="2">
    <citation type="submission" date="2022-12" db="EMBL/GenBank/DDBJ databases">
        <authorList>
            <person name="Ruckert C."/>
            <person name="Busche T."/>
            <person name="Kalinowski J."/>
            <person name="Wittmann C."/>
        </authorList>
    </citation>
    <scope>NUCLEOTIDE SEQUENCE [LARGE SCALE GENOMIC DNA]</scope>
    <source>
        <strain evidence="3 5">DSM 40276</strain>
    </source>
</reference>
<reference evidence="2 4" key="1">
    <citation type="submission" date="2019-12" db="EMBL/GenBank/DDBJ databases">
        <title>Whole genome shotgun sequence of Streptomyces libani subsp. libani NBRC 13452.</title>
        <authorList>
            <person name="Ichikawa N."/>
            <person name="Kimura A."/>
            <person name="Kitahashi Y."/>
            <person name="Komaki H."/>
            <person name="Tamura T."/>
        </authorList>
    </citation>
    <scope>NUCLEOTIDE SEQUENCE [LARGE SCALE GENOMIC DNA]</scope>
    <source>
        <strain evidence="2 4">NBRC 13452</strain>
    </source>
</reference>
<dbReference type="EMBL" id="CP114203">
    <property type="protein sequence ID" value="WAU07848.1"/>
    <property type="molecule type" value="Genomic_DNA"/>
</dbReference>
<keyword evidence="1" id="KW-0812">Transmembrane</keyword>
<feature type="transmembrane region" description="Helical" evidence="1">
    <location>
        <begin position="18"/>
        <end position="36"/>
    </location>
</feature>
<dbReference type="Proteomes" id="UP001210169">
    <property type="component" value="Chromosome"/>
</dbReference>
<keyword evidence="5" id="KW-1185">Reference proteome</keyword>
<keyword evidence="1" id="KW-0472">Membrane</keyword>
<evidence type="ECO:0000313" key="2">
    <source>
        <dbReference type="EMBL" id="GFE25927.1"/>
    </source>
</evidence>
<organism evidence="2 4">
    <name type="scientific">Streptomyces nigrescens</name>
    <dbReference type="NCBI Taxonomy" id="1920"/>
    <lineage>
        <taxon>Bacteria</taxon>
        <taxon>Bacillati</taxon>
        <taxon>Actinomycetota</taxon>
        <taxon>Actinomycetes</taxon>
        <taxon>Kitasatosporales</taxon>
        <taxon>Streptomycetaceae</taxon>
        <taxon>Streptomyces</taxon>
    </lineage>
</organism>